<dbReference type="Pfam" id="PF07433">
    <property type="entry name" value="DUF1513"/>
    <property type="match status" value="1"/>
</dbReference>
<organism evidence="1 2">
    <name type="scientific">Pseudomonas graminis</name>
    <dbReference type="NCBI Taxonomy" id="158627"/>
    <lineage>
        <taxon>Bacteria</taxon>
        <taxon>Pseudomonadati</taxon>
        <taxon>Pseudomonadota</taxon>
        <taxon>Gammaproteobacteria</taxon>
        <taxon>Pseudomonadales</taxon>
        <taxon>Pseudomonadaceae</taxon>
        <taxon>Pseudomonas</taxon>
    </lineage>
</organism>
<evidence type="ECO:0000313" key="2">
    <source>
        <dbReference type="Proteomes" id="UP000182332"/>
    </source>
</evidence>
<evidence type="ECO:0008006" key="3">
    <source>
        <dbReference type="Google" id="ProtNLM"/>
    </source>
</evidence>
<dbReference type="SUPFAM" id="SSF50969">
    <property type="entry name" value="YVTN repeat-like/Quinoprotein amine dehydrogenase"/>
    <property type="match status" value="1"/>
</dbReference>
<evidence type="ECO:0000313" key="1">
    <source>
        <dbReference type="EMBL" id="SES81687.1"/>
    </source>
</evidence>
<name>A0A1H9ZLL9_9PSED</name>
<reference evidence="1 2" key="1">
    <citation type="submission" date="2016-10" db="EMBL/GenBank/DDBJ databases">
        <authorList>
            <person name="de Groot N.N."/>
        </authorList>
    </citation>
    <scope>NUCLEOTIDE SEQUENCE [LARGE SCALE GENOMIC DNA]</scope>
    <source>
        <strain evidence="1 2">DSM 11363</strain>
    </source>
</reference>
<dbReference type="InterPro" id="IPR008311">
    <property type="entry name" value="UCP028101"/>
</dbReference>
<sequence length="370" mass="40517">MMVTDMLRRQALGLGSLLLSAVTFGGWTLFARKGESPLLLSARDDGNGQHFAVGYHVDGTQVFATAVAQRCHDIINHPNLPIALFVARRPGTESYLIDLRDGRLLQTITSQPHRHFYGHAVIHKDGEWLYATENDTTEPGRGLLGVYRFVDERLQRTGEISTHGVGPHQVSWMPDGETLAVANGGIRTEAESRVEMNLDAMEPSLVLMQRDGTLLSKETLAQQMNSVRHMAIASDGTIVAGQQFMGPSHESAELLAIKRPGQPFQAFPVAEQQLQAMAHYTASVAIHNDLRLVALTAPRGNRFFIWDLDSGALKLDAPLPDCAGVGAVTDGFVVTSGQGRCRFYDCRETVLVAKPLELPAGLWDNHLHLV</sequence>
<dbReference type="InterPro" id="IPR011044">
    <property type="entry name" value="Quino_amine_DH_bsu"/>
</dbReference>
<protein>
    <recommendedName>
        <fullName evidence="3">DUF1513 domain-containing protein</fullName>
    </recommendedName>
</protein>
<dbReference type="AlphaFoldDB" id="A0A1H9ZLL9"/>
<accession>A0A1H9ZLL9</accession>
<dbReference type="Gene3D" id="2.130.10.10">
    <property type="entry name" value="YVTN repeat-like/Quinoprotein amine dehydrogenase"/>
    <property type="match status" value="1"/>
</dbReference>
<gene>
    <name evidence="1" type="ORF">SAMN05216197_102277</name>
</gene>
<dbReference type="Proteomes" id="UP000182332">
    <property type="component" value="Unassembled WGS sequence"/>
</dbReference>
<dbReference type="InterPro" id="IPR015943">
    <property type="entry name" value="WD40/YVTN_repeat-like_dom_sf"/>
</dbReference>
<proteinExistence type="predicted"/>
<dbReference type="EMBL" id="FOHW01000002">
    <property type="protein sequence ID" value="SES81687.1"/>
    <property type="molecule type" value="Genomic_DNA"/>
</dbReference>
<dbReference type="PIRSF" id="PIRSF028101">
    <property type="entry name" value="UCP028101"/>
    <property type="match status" value="1"/>
</dbReference>